<evidence type="ECO:0000256" key="1">
    <source>
        <dbReference type="SAM" id="MobiDB-lite"/>
    </source>
</evidence>
<organism evidence="2 3">
    <name type="scientific">Hymenoscyphus fraxineus</name>
    <dbReference type="NCBI Taxonomy" id="746836"/>
    <lineage>
        <taxon>Eukaryota</taxon>
        <taxon>Fungi</taxon>
        <taxon>Dikarya</taxon>
        <taxon>Ascomycota</taxon>
        <taxon>Pezizomycotina</taxon>
        <taxon>Leotiomycetes</taxon>
        <taxon>Helotiales</taxon>
        <taxon>Helotiaceae</taxon>
        <taxon>Hymenoscyphus</taxon>
    </lineage>
</organism>
<feature type="region of interest" description="Disordered" evidence="1">
    <location>
        <begin position="50"/>
        <end position="127"/>
    </location>
</feature>
<evidence type="ECO:0000313" key="2">
    <source>
        <dbReference type="EMBL" id="CAG8961252.1"/>
    </source>
</evidence>
<keyword evidence="3" id="KW-1185">Reference proteome</keyword>
<dbReference type="AlphaFoldDB" id="A0A9N9Q0Z5"/>
<name>A0A9N9Q0Z5_9HELO</name>
<protein>
    <submittedName>
        <fullName evidence="2">Uncharacterized protein</fullName>
    </submittedName>
</protein>
<dbReference type="EMBL" id="CAJVRL010000104">
    <property type="protein sequence ID" value="CAG8961252.1"/>
    <property type="molecule type" value="Genomic_DNA"/>
</dbReference>
<accession>A0A9N9Q0Z5</accession>
<comment type="caution">
    <text evidence="2">The sequence shown here is derived from an EMBL/GenBank/DDBJ whole genome shotgun (WGS) entry which is preliminary data.</text>
</comment>
<sequence length="127" mass="14591">MISQGMQEQEMKCRALQEGFLECDRIPTIRQLKKRKLISGIGGIGTERKRISQRHHTPKSKSRCIETPTQRAKEEEIMDIISISDEQDDDSDYTSKQNKGDECLYSSPRSRSTTIDGRKWSGGKEDR</sequence>
<evidence type="ECO:0000313" key="3">
    <source>
        <dbReference type="Proteomes" id="UP000696280"/>
    </source>
</evidence>
<reference evidence="2" key="1">
    <citation type="submission" date="2021-07" db="EMBL/GenBank/DDBJ databases">
        <authorList>
            <person name="Durling M."/>
        </authorList>
    </citation>
    <scope>NUCLEOTIDE SEQUENCE</scope>
</reference>
<gene>
    <name evidence="2" type="ORF">HYFRA_00013308</name>
</gene>
<dbReference type="Proteomes" id="UP000696280">
    <property type="component" value="Unassembled WGS sequence"/>
</dbReference>
<proteinExistence type="predicted"/>
<feature type="compositionally biased region" description="Basic and acidic residues" evidence="1">
    <location>
        <begin position="116"/>
        <end position="127"/>
    </location>
</feature>
<feature type="compositionally biased region" description="Basic residues" evidence="1">
    <location>
        <begin position="51"/>
        <end position="62"/>
    </location>
</feature>